<comment type="caution">
    <text evidence="1">The sequence shown here is derived from an EMBL/GenBank/DDBJ whole genome shotgun (WGS) entry which is preliminary data.</text>
</comment>
<reference evidence="1" key="1">
    <citation type="submission" date="2021-02" db="EMBL/GenBank/DDBJ databases">
        <authorList>
            <person name="Nowell W R."/>
        </authorList>
    </citation>
    <scope>NUCLEOTIDE SEQUENCE</scope>
</reference>
<accession>A0A818R8V3</accession>
<organism evidence="1 2">
    <name type="scientific">Rotaria sordida</name>
    <dbReference type="NCBI Taxonomy" id="392033"/>
    <lineage>
        <taxon>Eukaryota</taxon>
        <taxon>Metazoa</taxon>
        <taxon>Spiralia</taxon>
        <taxon>Gnathifera</taxon>
        <taxon>Rotifera</taxon>
        <taxon>Eurotatoria</taxon>
        <taxon>Bdelloidea</taxon>
        <taxon>Philodinida</taxon>
        <taxon>Philodinidae</taxon>
        <taxon>Rotaria</taxon>
    </lineage>
</organism>
<evidence type="ECO:0000313" key="1">
    <source>
        <dbReference type="EMBL" id="CAF3649998.1"/>
    </source>
</evidence>
<dbReference type="EMBL" id="CAJOBD010000345">
    <property type="protein sequence ID" value="CAF3649998.1"/>
    <property type="molecule type" value="Genomic_DNA"/>
</dbReference>
<dbReference type="Proteomes" id="UP000663836">
    <property type="component" value="Unassembled WGS sequence"/>
</dbReference>
<dbReference type="AlphaFoldDB" id="A0A818R8V3"/>
<sequence>MEIEQDPSVSDAAISIKTTLLARKSSNLILQALPMLMTAYERYLYKMSTTITTIEPKKESLGISAALLLNLLVLVIPVSIGQEIRRGNVISKREGHS</sequence>
<protein>
    <submittedName>
        <fullName evidence="1">Uncharacterized protein</fullName>
    </submittedName>
</protein>
<name>A0A818R8V3_9BILA</name>
<gene>
    <name evidence="1" type="ORF">JBS370_LOCUS6295</name>
</gene>
<proteinExistence type="predicted"/>
<evidence type="ECO:0000313" key="2">
    <source>
        <dbReference type="Proteomes" id="UP000663836"/>
    </source>
</evidence>